<dbReference type="SUPFAM" id="SSF110296">
    <property type="entry name" value="Oligoxyloglucan reducing end-specific cellobiohydrolase"/>
    <property type="match status" value="2"/>
</dbReference>
<dbReference type="RefSeq" id="WP_206658263.1">
    <property type="nucleotide sequence ID" value="NZ_CP071182.1"/>
</dbReference>
<feature type="compositionally biased region" description="Polar residues" evidence="3">
    <location>
        <begin position="47"/>
        <end position="69"/>
    </location>
</feature>
<evidence type="ECO:0000256" key="2">
    <source>
        <dbReference type="ARBA" id="ARBA00023276"/>
    </source>
</evidence>
<dbReference type="EMBL" id="CP071182">
    <property type="protein sequence ID" value="QSO48948.1"/>
    <property type="molecule type" value="Genomic_DNA"/>
</dbReference>
<dbReference type="InterPro" id="IPR028203">
    <property type="entry name" value="PSII_CF48-like_dom"/>
</dbReference>
<evidence type="ECO:0000313" key="6">
    <source>
        <dbReference type="Proteomes" id="UP000663505"/>
    </source>
</evidence>
<evidence type="ECO:0000259" key="4">
    <source>
        <dbReference type="Pfam" id="PF14870"/>
    </source>
</evidence>
<feature type="domain" description="Photosynthesis system II assembly factor Ycf48/Hcf136-like" evidence="4">
    <location>
        <begin position="196"/>
        <end position="329"/>
    </location>
</feature>
<dbReference type="Proteomes" id="UP000663505">
    <property type="component" value="Chromosome"/>
</dbReference>
<dbReference type="GO" id="GO:0015979">
    <property type="term" value="P:photosynthesis"/>
    <property type="evidence" value="ECO:0007669"/>
    <property type="project" value="UniProtKB-KW"/>
</dbReference>
<evidence type="ECO:0000256" key="1">
    <source>
        <dbReference type="ARBA" id="ARBA00022531"/>
    </source>
</evidence>
<dbReference type="Gene3D" id="2.130.10.10">
    <property type="entry name" value="YVTN repeat-like/Quinoprotein amine dehydrogenase"/>
    <property type="match status" value="3"/>
</dbReference>
<dbReference type="KEGG" id="afx:JZ786_08420"/>
<gene>
    <name evidence="5" type="ORF">JZ786_08420</name>
</gene>
<organism evidence="5 6">
    <name type="scientific">Alicyclobacillus mengziensis</name>
    <dbReference type="NCBI Taxonomy" id="2931921"/>
    <lineage>
        <taxon>Bacteria</taxon>
        <taxon>Bacillati</taxon>
        <taxon>Bacillota</taxon>
        <taxon>Bacilli</taxon>
        <taxon>Bacillales</taxon>
        <taxon>Alicyclobacillaceae</taxon>
        <taxon>Alicyclobacillus</taxon>
    </lineage>
</organism>
<accession>A0A9X7Z8Z5</accession>
<protein>
    <recommendedName>
        <fullName evidence="4">Photosynthesis system II assembly factor Ycf48/Hcf136-like domain-containing protein</fullName>
    </recommendedName>
</protein>
<feature type="region of interest" description="Disordered" evidence="3">
    <location>
        <begin position="341"/>
        <end position="364"/>
    </location>
</feature>
<dbReference type="GO" id="GO:0009523">
    <property type="term" value="C:photosystem II"/>
    <property type="evidence" value="ECO:0007669"/>
    <property type="project" value="UniProtKB-KW"/>
</dbReference>
<evidence type="ECO:0000256" key="3">
    <source>
        <dbReference type="SAM" id="MobiDB-lite"/>
    </source>
</evidence>
<dbReference type="Pfam" id="PF14870">
    <property type="entry name" value="PSII_BNR"/>
    <property type="match status" value="2"/>
</dbReference>
<dbReference type="PANTHER" id="PTHR47199:SF2">
    <property type="entry name" value="PHOTOSYSTEM II STABILITY_ASSEMBLY FACTOR HCF136, CHLOROPLASTIC"/>
    <property type="match status" value="1"/>
</dbReference>
<evidence type="ECO:0000313" key="5">
    <source>
        <dbReference type="EMBL" id="QSO48948.1"/>
    </source>
</evidence>
<keyword evidence="1" id="KW-0602">Photosynthesis</keyword>
<dbReference type="AlphaFoldDB" id="A0A9X7Z8Z5"/>
<feature type="compositionally biased region" description="Low complexity" evidence="3">
    <location>
        <begin position="32"/>
        <end position="46"/>
    </location>
</feature>
<dbReference type="PANTHER" id="PTHR47199">
    <property type="entry name" value="PHOTOSYSTEM II STABILITY/ASSEMBLY FACTOR HCF136, CHLOROPLASTIC"/>
    <property type="match status" value="1"/>
</dbReference>
<dbReference type="PROSITE" id="PS51257">
    <property type="entry name" value="PROKAR_LIPOPROTEIN"/>
    <property type="match status" value="1"/>
</dbReference>
<keyword evidence="6" id="KW-1185">Reference proteome</keyword>
<dbReference type="InterPro" id="IPR015943">
    <property type="entry name" value="WD40/YVTN_repeat-like_dom_sf"/>
</dbReference>
<reference evidence="5 6" key="1">
    <citation type="submission" date="2021-02" db="EMBL/GenBank/DDBJ databases">
        <title>Alicyclobacillus curvatus sp. nov. and Alicyclobacillus mengziensis sp. nov., two acidophilic bacteria isolated from acid mine drainage.</title>
        <authorList>
            <person name="Huang Y."/>
        </authorList>
    </citation>
    <scope>NUCLEOTIDE SEQUENCE [LARGE SCALE GENOMIC DNA]</scope>
    <source>
        <strain evidence="5 6">S30H14</strain>
    </source>
</reference>
<proteinExistence type="predicted"/>
<name>A0A9X7Z8Z5_9BACL</name>
<feature type="domain" description="Photosynthesis system II assembly factor Ycf48/Hcf136-like" evidence="4">
    <location>
        <begin position="459"/>
        <end position="599"/>
    </location>
</feature>
<feature type="compositionally biased region" description="Low complexity" evidence="3">
    <location>
        <begin position="353"/>
        <end position="364"/>
    </location>
</feature>
<keyword evidence="2" id="KW-0604">Photosystem II</keyword>
<sequence length="696" mass="71758">MMGKSAWTMTAAISILVGMTITGCGIKPHAYSQSSSSPPGQNQTSSVTNSAPSGVNTANHTVGNTATTESNSASGGFAGSNAAATGNQANSSYDNTGAHVSAFIHGVVQQTSENRQFNAVTFANPNTGWIGGKGLILGTTDGGQHFYTEYQGSVDVKGLDALNGSNVWAWGIPSNEEGLSTPPNHGALLASNNGGSNWRVINLPSQGIVETVDFVSPTVGFIVVGTNWTGAGQLYVTSDGGRHWTLRGVPARVTAMGFATASDGWIYAENGIVYHTTDGGQHWTQSLSNLPSQIGQGSLQVTGTNSAWLMVYGQAGMSQQSYSVFHTTNGTTWRPVMAVSTAGAGPAPGGAQGAPKGPGSSPGAMAAVNSNSAVVAGTCRACGFGTTSIAATADGGQSWSGTGPIPGAIGLVVPQGMAFPTPSDGWLLDGSAGASVLLHTTDGGQSWHEVLPTTSTYPLQGVSFVSPNVGYGLGVVGDLNKVLKTTDGGQHWSPVGTLPVQNPMTYMGNSSFSTITFATATAGFAVGTDGHIYQTSNGGQSWNQVNLQYGQYGYDAVYFVSRDTGIAVSTFNPQQDQITTDGGKHWTQSNAADTADAVTAVSNSQLKATLHTMVTAESAEWVGVLGNIAWVPAQNGRGFYITKNNGLNWMNYDYGANGWPGATTMQFVNGQDGWLIEPSGLLLRTQNGGQSWSPLN</sequence>
<feature type="region of interest" description="Disordered" evidence="3">
    <location>
        <begin position="30"/>
        <end position="73"/>
    </location>
</feature>